<evidence type="ECO:0000259" key="11">
    <source>
        <dbReference type="Pfam" id="PF12627"/>
    </source>
</evidence>
<evidence type="ECO:0000313" key="13">
    <source>
        <dbReference type="Proteomes" id="UP000792457"/>
    </source>
</evidence>
<accession>A0A8K0KBK5</accession>
<dbReference type="InterPro" id="IPR002646">
    <property type="entry name" value="PolA_pol_head_dom"/>
</dbReference>
<dbReference type="SUPFAM" id="SSF81891">
    <property type="entry name" value="Poly A polymerase C-terminal region-like"/>
    <property type="match status" value="1"/>
</dbReference>
<dbReference type="GO" id="GO:0001680">
    <property type="term" value="P:tRNA 3'-terminal CCA addition"/>
    <property type="evidence" value="ECO:0007669"/>
    <property type="project" value="UniProtKB-ARBA"/>
</dbReference>
<dbReference type="Pfam" id="PF12627">
    <property type="entry name" value="PolyA_pol_RNAbd"/>
    <property type="match status" value="1"/>
</dbReference>
<evidence type="ECO:0000256" key="1">
    <source>
        <dbReference type="ARBA" id="ARBA00001946"/>
    </source>
</evidence>
<name>A0A8K0KBK5_LADFU</name>
<keyword evidence="7" id="KW-0547">Nucleotide-binding</keyword>
<evidence type="ECO:0000259" key="10">
    <source>
        <dbReference type="Pfam" id="PF01743"/>
    </source>
</evidence>
<keyword evidence="8" id="KW-0460">Magnesium</keyword>
<comment type="cofactor">
    <cofactor evidence="1">
        <name>Mg(2+)</name>
        <dbReference type="ChEBI" id="CHEBI:18420"/>
    </cofactor>
</comment>
<proteinExistence type="inferred from homology"/>
<evidence type="ECO:0000256" key="6">
    <source>
        <dbReference type="ARBA" id="ARBA00022723"/>
    </source>
</evidence>
<reference evidence="12" key="1">
    <citation type="submission" date="2013-04" db="EMBL/GenBank/DDBJ databases">
        <authorList>
            <person name="Qu J."/>
            <person name="Murali S.C."/>
            <person name="Bandaranaike D."/>
            <person name="Bellair M."/>
            <person name="Blankenburg K."/>
            <person name="Chao H."/>
            <person name="Dinh H."/>
            <person name="Doddapaneni H."/>
            <person name="Downs B."/>
            <person name="Dugan-Rocha S."/>
            <person name="Elkadiri S."/>
            <person name="Gnanaolivu R.D."/>
            <person name="Hernandez B."/>
            <person name="Javaid M."/>
            <person name="Jayaseelan J.C."/>
            <person name="Lee S."/>
            <person name="Li M."/>
            <person name="Ming W."/>
            <person name="Munidasa M."/>
            <person name="Muniz J."/>
            <person name="Nguyen L."/>
            <person name="Ongeri F."/>
            <person name="Osuji N."/>
            <person name="Pu L.-L."/>
            <person name="Puazo M."/>
            <person name="Qu C."/>
            <person name="Quiroz J."/>
            <person name="Raj R."/>
            <person name="Weissenberger G."/>
            <person name="Xin Y."/>
            <person name="Zou X."/>
            <person name="Han Y."/>
            <person name="Richards S."/>
            <person name="Worley K."/>
            <person name="Muzny D."/>
            <person name="Gibbs R."/>
        </authorList>
    </citation>
    <scope>NUCLEOTIDE SEQUENCE</scope>
    <source>
        <strain evidence="12">Sampled in the wild</strain>
    </source>
</reference>
<gene>
    <name evidence="12" type="ORF">J437_LFUL011215</name>
</gene>
<dbReference type="GO" id="GO:0046872">
    <property type="term" value="F:metal ion binding"/>
    <property type="evidence" value="ECO:0007669"/>
    <property type="project" value="UniProtKB-KW"/>
</dbReference>
<comment type="caution">
    <text evidence="12">The sequence shown here is derived from an EMBL/GenBank/DDBJ whole genome shotgun (WGS) entry which is preliminary data.</text>
</comment>
<evidence type="ECO:0000256" key="9">
    <source>
        <dbReference type="RuleBase" id="RU003953"/>
    </source>
</evidence>
<dbReference type="GO" id="GO:0016779">
    <property type="term" value="F:nucleotidyltransferase activity"/>
    <property type="evidence" value="ECO:0007669"/>
    <property type="project" value="UniProtKB-KW"/>
</dbReference>
<comment type="similarity">
    <text evidence="2 9">Belongs to the tRNA nucleotidyltransferase/poly(A) polymerase family.</text>
</comment>
<evidence type="ECO:0000256" key="4">
    <source>
        <dbReference type="ARBA" id="ARBA00022694"/>
    </source>
</evidence>
<dbReference type="GO" id="GO:0005739">
    <property type="term" value="C:mitochondrion"/>
    <property type="evidence" value="ECO:0007669"/>
    <property type="project" value="TreeGrafter"/>
</dbReference>
<dbReference type="AlphaFoldDB" id="A0A8K0KBK5"/>
<feature type="domain" description="Poly A polymerase head" evidence="10">
    <location>
        <begin position="78"/>
        <end position="200"/>
    </location>
</feature>
<evidence type="ECO:0000256" key="7">
    <source>
        <dbReference type="ARBA" id="ARBA00022741"/>
    </source>
</evidence>
<dbReference type="CDD" id="cd05398">
    <property type="entry name" value="NT_ClassII-CCAase"/>
    <property type="match status" value="1"/>
</dbReference>
<evidence type="ECO:0000256" key="8">
    <source>
        <dbReference type="ARBA" id="ARBA00022842"/>
    </source>
</evidence>
<keyword evidence="3 9" id="KW-0808">Transferase</keyword>
<dbReference type="PANTHER" id="PTHR46173:SF1">
    <property type="entry name" value="CCA TRNA NUCLEOTIDYLTRANSFERASE 1, MITOCHONDRIAL"/>
    <property type="match status" value="1"/>
</dbReference>
<evidence type="ECO:0000256" key="2">
    <source>
        <dbReference type="ARBA" id="ARBA00007265"/>
    </source>
</evidence>
<dbReference type="Gene3D" id="1.10.3090.10">
    <property type="entry name" value="cca-adding enzyme, domain 2"/>
    <property type="match status" value="1"/>
</dbReference>
<dbReference type="SUPFAM" id="SSF81301">
    <property type="entry name" value="Nucleotidyltransferase"/>
    <property type="match status" value="1"/>
</dbReference>
<keyword evidence="4" id="KW-0819">tRNA processing</keyword>
<dbReference type="Pfam" id="PF01743">
    <property type="entry name" value="PolyA_pol"/>
    <property type="match status" value="1"/>
</dbReference>
<dbReference type="Proteomes" id="UP000792457">
    <property type="component" value="Unassembled WGS sequence"/>
</dbReference>
<evidence type="ECO:0008006" key="14">
    <source>
        <dbReference type="Google" id="ProtNLM"/>
    </source>
</evidence>
<feature type="domain" description="tRNA nucleotidyltransferase/poly(A) polymerase RNA and SrmB- binding" evidence="11">
    <location>
        <begin position="235"/>
        <end position="286"/>
    </location>
</feature>
<evidence type="ECO:0000256" key="5">
    <source>
        <dbReference type="ARBA" id="ARBA00022695"/>
    </source>
</evidence>
<reference evidence="12" key="2">
    <citation type="submission" date="2017-10" db="EMBL/GenBank/DDBJ databases">
        <title>Ladona fulva Genome sequencing and assembly.</title>
        <authorList>
            <person name="Murali S."/>
            <person name="Richards S."/>
            <person name="Bandaranaike D."/>
            <person name="Bellair M."/>
            <person name="Blankenburg K."/>
            <person name="Chao H."/>
            <person name="Dinh H."/>
            <person name="Doddapaneni H."/>
            <person name="Dugan-Rocha S."/>
            <person name="Elkadiri S."/>
            <person name="Gnanaolivu R."/>
            <person name="Hernandez B."/>
            <person name="Skinner E."/>
            <person name="Javaid M."/>
            <person name="Lee S."/>
            <person name="Li M."/>
            <person name="Ming W."/>
            <person name="Munidasa M."/>
            <person name="Muniz J."/>
            <person name="Nguyen L."/>
            <person name="Hughes D."/>
            <person name="Osuji N."/>
            <person name="Pu L.-L."/>
            <person name="Puazo M."/>
            <person name="Qu C."/>
            <person name="Quiroz J."/>
            <person name="Raj R."/>
            <person name="Weissenberger G."/>
            <person name="Xin Y."/>
            <person name="Zou X."/>
            <person name="Han Y."/>
            <person name="Worley K."/>
            <person name="Muzny D."/>
            <person name="Gibbs R."/>
        </authorList>
    </citation>
    <scope>NUCLEOTIDE SEQUENCE</scope>
    <source>
        <strain evidence="12">Sampled in the wild</strain>
    </source>
</reference>
<dbReference type="InterPro" id="IPR043519">
    <property type="entry name" value="NT_sf"/>
</dbReference>
<dbReference type="GO" id="GO:0000049">
    <property type="term" value="F:tRNA binding"/>
    <property type="evidence" value="ECO:0007669"/>
    <property type="project" value="TreeGrafter"/>
</dbReference>
<dbReference type="GO" id="GO:1990180">
    <property type="term" value="P:mitochondrial tRNA 3'-end processing"/>
    <property type="evidence" value="ECO:0007669"/>
    <property type="project" value="TreeGrafter"/>
</dbReference>
<dbReference type="GO" id="GO:0000166">
    <property type="term" value="F:nucleotide binding"/>
    <property type="evidence" value="ECO:0007669"/>
    <property type="project" value="UniProtKB-KW"/>
</dbReference>
<protein>
    <recommendedName>
        <fullName evidence="14">CCA tRNA nucleotidyltransferase 1, mitochondrial</fullName>
    </recommendedName>
</protein>
<keyword evidence="6" id="KW-0479">Metal-binding</keyword>
<dbReference type="InterPro" id="IPR050264">
    <property type="entry name" value="Bact_CCA-adding_enz_type3_sf"/>
</dbReference>
<evidence type="ECO:0000313" key="12">
    <source>
        <dbReference type="EMBL" id="KAG8231146.1"/>
    </source>
</evidence>
<dbReference type="PANTHER" id="PTHR46173">
    <property type="entry name" value="CCA TRNA NUCLEOTIDYLTRANSFERASE 1, MITOCHONDRIAL"/>
    <property type="match status" value="1"/>
</dbReference>
<dbReference type="Gene3D" id="3.30.460.10">
    <property type="entry name" value="Beta Polymerase, domain 2"/>
    <property type="match status" value="1"/>
</dbReference>
<dbReference type="InterPro" id="IPR032828">
    <property type="entry name" value="PolyA_RNA-bd"/>
</dbReference>
<evidence type="ECO:0000256" key="3">
    <source>
        <dbReference type="ARBA" id="ARBA00022679"/>
    </source>
</evidence>
<keyword evidence="13" id="KW-1185">Reference proteome</keyword>
<dbReference type="EMBL" id="KZ308536">
    <property type="protein sequence ID" value="KAG8231146.1"/>
    <property type="molecule type" value="Genomic_DNA"/>
</dbReference>
<keyword evidence="5" id="KW-0548">Nucleotidyltransferase</keyword>
<sequence>MVSVLRNLTRCRVLCSYTSRILNPSVGLSRRTTLDLFRLGLQRYLNTMKLDSTEFKSIFTPELIKLSEVFQQYGYEIRVAGGAVRDLLSGKIPNDLDFATTATPQQMKDMFTAENIRMINMNGEKHGTITPRINDKENFEVTTLRIDVVTDGRHAEVKFTTDWKLDANRRDLTINSMFLGLDGTVYDYFNGMEDLKNKRVAFVGDAETRIQEDYLRILRYFRFYGRIASGPDNHEEATLKAIERNMEGLKRISGERIWSELKKILTGNYAGELLEMMLNLGIAPYIGLPQEPNKTEMMQLWRRSKNYRLQAMTIISSMLADEDELLQFNSRIKLSAYERDLGLFVIVHRSAKECSNPLRDYQKMLINSKSKQNDTRDWIKELLKYKGDIPTLEEFERWKVPKFPVGGNMLMERGIPGGKRMAPVLMKLKDIWAESNFQLTTEELLEKLPDVLVELDMNAEKVSSKQ</sequence>
<dbReference type="OrthoDB" id="445712at2759"/>
<organism evidence="12 13">
    <name type="scientific">Ladona fulva</name>
    <name type="common">Scarce chaser dragonfly</name>
    <name type="synonym">Libellula fulva</name>
    <dbReference type="NCBI Taxonomy" id="123851"/>
    <lineage>
        <taxon>Eukaryota</taxon>
        <taxon>Metazoa</taxon>
        <taxon>Ecdysozoa</taxon>
        <taxon>Arthropoda</taxon>
        <taxon>Hexapoda</taxon>
        <taxon>Insecta</taxon>
        <taxon>Pterygota</taxon>
        <taxon>Palaeoptera</taxon>
        <taxon>Odonata</taxon>
        <taxon>Epiprocta</taxon>
        <taxon>Anisoptera</taxon>
        <taxon>Libelluloidea</taxon>
        <taxon>Libellulidae</taxon>
        <taxon>Ladona</taxon>
    </lineage>
</organism>
<keyword evidence="9" id="KW-0694">RNA-binding</keyword>